<comment type="caution">
    <text evidence="2">The sequence shown here is derived from an EMBL/GenBank/DDBJ whole genome shotgun (WGS) entry which is preliminary data.</text>
</comment>
<gene>
    <name evidence="2" type="ORF">L3V18_18810</name>
</gene>
<keyword evidence="1" id="KW-0732">Signal</keyword>
<sequence>MSLVFRLTRPIALAALAVATVACSSMASSDAEPVPPTTLRGEYVYSDGAHVMHPCGNASMLWVVGDEDLLEPLRTRSAARSKALGKPDQSVYVELTGTLEPSTMAGYGNTLQVTTATLLGDQAPATCPSSLPSAG</sequence>
<evidence type="ECO:0008006" key="4">
    <source>
        <dbReference type="Google" id="ProtNLM"/>
    </source>
</evidence>
<proteinExistence type="predicted"/>
<evidence type="ECO:0000256" key="1">
    <source>
        <dbReference type="SAM" id="SignalP"/>
    </source>
</evidence>
<evidence type="ECO:0000313" key="2">
    <source>
        <dbReference type="EMBL" id="MCF7223804.1"/>
    </source>
</evidence>
<reference evidence="2 3" key="3">
    <citation type="submission" date="2022-01" db="EMBL/GenBank/DDBJ databases">
        <authorList>
            <person name="Zhou L.Y."/>
        </authorList>
    </citation>
    <scope>NUCLEOTIDE SEQUENCE [LARGE SCALE GENOMIC DNA]</scope>
    <source>
        <strain evidence="2 3">TLK-CK17</strain>
    </source>
</reference>
<dbReference type="PROSITE" id="PS51257">
    <property type="entry name" value="PROKAR_LIPOPROTEIN"/>
    <property type="match status" value="1"/>
</dbReference>
<dbReference type="Gene3D" id="2.40.50.540">
    <property type="match status" value="1"/>
</dbReference>
<reference evidence="3" key="2">
    <citation type="submission" date="2022-01" db="EMBL/GenBank/DDBJ databases">
        <title>Lysobacter chinensis sp. nov., a bacterium isolated from cow dung compost.</title>
        <authorList>
            <person name="Zhou L.Y."/>
        </authorList>
    </citation>
    <scope>NUCLEOTIDE SEQUENCE [LARGE SCALE GENOMIC DNA]</scope>
    <source>
        <strain evidence="3">TLK-CK17</strain>
    </source>
</reference>
<feature type="chain" id="PRO_5047214012" description="NlpE-like protein" evidence="1">
    <location>
        <begin position="28"/>
        <end position="135"/>
    </location>
</feature>
<reference evidence="2 3" key="1">
    <citation type="submission" date="2022-01" db="EMBL/GenBank/DDBJ databases">
        <title>Lysobacter chinensis sp. nov., a bacterium isolated from cow dung compost.</title>
        <authorList>
            <person name="Liu Y."/>
        </authorList>
    </citation>
    <scope>NUCLEOTIDE SEQUENCE [LARGE SCALE GENOMIC DNA]</scope>
    <source>
        <strain evidence="2 3">TLK-CK17</strain>
    </source>
</reference>
<dbReference type="InterPro" id="IPR038139">
    <property type="entry name" value="NlpE_C_sf"/>
</dbReference>
<dbReference type="EMBL" id="JAKJPO010000023">
    <property type="protein sequence ID" value="MCF7223804.1"/>
    <property type="molecule type" value="Genomic_DNA"/>
</dbReference>
<protein>
    <recommendedName>
        <fullName evidence="4">NlpE-like protein</fullName>
    </recommendedName>
</protein>
<name>A0ABS9I098_9GAMM</name>
<dbReference type="RefSeq" id="WP_237056958.1">
    <property type="nucleotide sequence ID" value="NZ_JAKJPO010000023.1"/>
</dbReference>
<feature type="signal peptide" evidence="1">
    <location>
        <begin position="1"/>
        <end position="27"/>
    </location>
</feature>
<dbReference type="Proteomes" id="UP001430796">
    <property type="component" value="Unassembled WGS sequence"/>
</dbReference>
<organism evidence="2 3">
    <name type="scientific">Marilutibacter chinensis</name>
    <dbReference type="NCBI Taxonomy" id="2912247"/>
    <lineage>
        <taxon>Bacteria</taxon>
        <taxon>Pseudomonadati</taxon>
        <taxon>Pseudomonadota</taxon>
        <taxon>Gammaproteobacteria</taxon>
        <taxon>Lysobacterales</taxon>
        <taxon>Lysobacteraceae</taxon>
        <taxon>Marilutibacter</taxon>
    </lineage>
</organism>
<keyword evidence="3" id="KW-1185">Reference proteome</keyword>
<evidence type="ECO:0000313" key="3">
    <source>
        <dbReference type="Proteomes" id="UP001430796"/>
    </source>
</evidence>
<accession>A0ABS9I098</accession>